<dbReference type="InterPro" id="IPR012337">
    <property type="entry name" value="RNaseH-like_sf"/>
</dbReference>
<evidence type="ECO:0000313" key="3">
    <source>
        <dbReference type="Proteomes" id="UP000002016"/>
    </source>
</evidence>
<evidence type="ECO:0000259" key="1">
    <source>
        <dbReference type="Pfam" id="PF13482"/>
    </source>
</evidence>
<accession>A8F4L1</accession>
<reference evidence="2 3" key="1">
    <citation type="submission" date="2007-08" db="EMBL/GenBank/DDBJ databases">
        <title>Complete sequence of Thermotoga lettingae TMO.</title>
        <authorList>
            <consortium name="US DOE Joint Genome Institute"/>
            <person name="Copeland A."/>
            <person name="Lucas S."/>
            <person name="Lapidus A."/>
            <person name="Barry K."/>
            <person name="Glavina del Rio T."/>
            <person name="Dalin E."/>
            <person name="Tice H."/>
            <person name="Pitluck S."/>
            <person name="Foster B."/>
            <person name="Bruce D."/>
            <person name="Schmutz J."/>
            <person name="Larimer F."/>
            <person name="Land M."/>
            <person name="Hauser L."/>
            <person name="Kyrpides N."/>
            <person name="Mikhailova N."/>
            <person name="Nelson K."/>
            <person name="Gogarten J.P."/>
            <person name="Noll K."/>
            <person name="Richardson P."/>
        </authorList>
    </citation>
    <scope>NUCLEOTIDE SEQUENCE [LARGE SCALE GENOMIC DNA]</scope>
    <source>
        <strain evidence="3">ATCC BAA-301 / DSM 14385 / NBRC 107922 / TMO</strain>
    </source>
</reference>
<reference evidence="2 3" key="2">
    <citation type="journal article" date="2009" name="Proc. Natl. Acad. Sci. U.S.A.">
        <title>On the chimeric nature, thermophilic origin, and phylogenetic placement of the Thermotogales.</title>
        <authorList>
            <person name="Zhaxybayeva O."/>
            <person name="Swithers K.S."/>
            <person name="Lapierre P."/>
            <person name="Fournier G.P."/>
            <person name="Bickhart D.M."/>
            <person name="DeBoy R.T."/>
            <person name="Nelson K.E."/>
            <person name="Nesbo C.L."/>
            <person name="Doolittle W.F."/>
            <person name="Gogarten J.P."/>
            <person name="Noll K.M."/>
        </authorList>
    </citation>
    <scope>NUCLEOTIDE SEQUENCE [LARGE SCALE GENOMIC DNA]</scope>
    <source>
        <strain evidence="3">ATCC BAA-301 / DSM 14385 / NBRC 107922 / TMO</strain>
    </source>
</reference>
<dbReference type="Proteomes" id="UP000002016">
    <property type="component" value="Chromosome"/>
</dbReference>
<dbReference type="NCBIfam" id="TIGR03491">
    <property type="entry name" value="TM0106 family RecB-like putative nuclease"/>
    <property type="match status" value="1"/>
</dbReference>
<feature type="domain" description="YprB ribonuclease H-like" evidence="1">
    <location>
        <begin position="241"/>
        <end position="404"/>
    </location>
</feature>
<protein>
    <recommendedName>
        <fullName evidence="1">YprB ribonuclease H-like domain-containing protein</fullName>
    </recommendedName>
</protein>
<dbReference type="RefSeq" id="WP_012002576.1">
    <property type="nucleotide sequence ID" value="NC_009828.1"/>
</dbReference>
<dbReference type="EMBL" id="CP000812">
    <property type="protein sequence ID" value="ABV33095.1"/>
    <property type="molecule type" value="Genomic_DNA"/>
</dbReference>
<dbReference type="InterPro" id="IPR038720">
    <property type="entry name" value="YprB_RNase_H-like_dom"/>
</dbReference>
<dbReference type="HOGENOM" id="CLU_690644_0_0_0"/>
<sequence length="414" mass="48718">MNENIWFDDIEQFLVCPRRYCIEKTSRNYERIPDEQKTRELMKLKFSIEKPVISADLFGNTLISSPDAIVPHGEMWKILMKKTAKRFKKKYLLEAAFHGYVFSSNGYIISQVIVESPYFRASIDWKEGIPHLFSVIENIVYSQMDDPPVPKPVSQCKTCRHVLECTKILVKEGSLLAIHGLNSKLKMKLIEQGVTDLPDILSKDIDYISIDTVEKLRKKVTALLEDKVLVISQYDRLEEGVFLDIESHPLKDFDYLFGVLVDDKYIPYLCESIEDEYRVFGELLDFLDRTSGPIYHYCPYEPSRFSSLVNRWSDLGTVYRKIKTRFVDVYQILVKHIALPLFTYSLKSVARFLGYQWRTNLDGLRASRYYQLWLSTRDQEYLDILLEYNEDDTRATKLVVEKLNYFRNQKVIYR</sequence>
<dbReference type="STRING" id="416591.Tlet_0528"/>
<dbReference type="eggNOG" id="COG2251">
    <property type="taxonomic scope" value="Bacteria"/>
</dbReference>
<dbReference type="AlphaFoldDB" id="A8F4L1"/>
<dbReference type="SUPFAM" id="SSF53098">
    <property type="entry name" value="Ribonuclease H-like"/>
    <property type="match status" value="1"/>
</dbReference>
<proteinExistence type="predicted"/>
<dbReference type="KEGG" id="tle:Tlet_0528"/>
<keyword evidence="3" id="KW-1185">Reference proteome</keyword>
<organism evidence="2 3">
    <name type="scientific">Pseudothermotoga lettingae (strain ATCC BAA-301 / DSM 14385 / NBRC 107922 / TMO)</name>
    <name type="common">Thermotoga lettingae</name>
    <dbReference type="NCBI Taxonomy" id="416591"/>
    <lineage>
        <taxon>Bacteria</taxon>
        <taxon>Thermotogati</taxon>
        <taxon>Thermotogota</taxon>
        <taxon>Thermotogae</taxon>
        <taxon>Thermotogales</taxon>
        <taxon>Thermotogaceae</taxon>
        <taxon>Pseudothermotoga</taxon>
    </lineage>
</organism>
<dbReference type="Pfam" id="PF13482">
    <property type="entry name" value="RNase_H_2"/>
    <property type="match status" value="1"/>
</dbReference>
<evidence type="ECO:0000313" key="2">
    <source>
        <dbReference type="EMBL" id="ABV33095.1"/>
    </source>
</evidence>
<gene>
    <name evidence="2" type="ordered locus">Tlet_0528</name>
</gene>
<dbReference type="InterPro" id="IPR019993">
    <property type="entry name" value="RecB_nuclease_TM0106_put"/>
</dbReference>
<name>A8F4L1_PSELT</name>